<feature type="compositionally biased region" description="Basic and acidic residues" evidence="1">
    <location>
        <begin position="84"/>
        <end position="94"/>
    </location>
</feature>
<evidence type="ECO:0000256" key="1">
    <source>
        <dbReference type="SAM" id="MobiDB-lite"/>
    </source>
</evidence>
<dbReference type="EMBL" id="JHEG04000001">
    <property type="protein sequence ID" value="KAF3890267.1"/>
    <property type="molecule type" value="Genomic_DNA"/>
</dbReference>
<dbReference type="AlphaFoldDB" id="A0A0C1NHQ7"/>
<evidence type="ECO:0000313" key="4">
    <source>
        <dbReference type="Proteomes" id="UP000029738"/>
    </source>
</evidence>
<organism evidence="3">
    <name type="scientific">Tolypothrix bouteillei VB521301</name>
    <dbReference type="NCBI Taxonomy" id="1479485"/>
    <lineage>
        <taxon>Bacteria</taxon>
        <taxon>Bacillati</taxon>
        <taxon>Cyanobacteriota</taxon>
        <taxon>Cyanophyceae</taxon>
        <taxon>Nostocales</taxon>
        <taxon>Tolypothrichaceae</taxon>
        <taxon>Tolypothrix</taxon>
    </lineage>
</organism>
<dbReference type="STRING" id="1479485.DA73_0212775"/>
<dbReference type="EMBL" id="JHEG02000037">
    <property type="protein sequence ID" value="KIE12401.1"/>
    <property type="molecule type" value="Genomic_DNA"/>
</dbReference>
<gene>
    <name evidence="3" type="ORF">DA73_0212775</name>
    <name evidence="2" type="ORF">DA73_0400036070</name>
</gene>
<protein>
    <submittedName>
        <fullName evidence="3">Uncharacterized protein</fullName>
    </submittedName>
</protein>
<dbReference type="Proteomes" id="UP000029738">
    <property type="component" value="Unassembled WGS sequence"/>
</dbReference>
<keyword evidence="4" id="KW-1185">Reference proteome</keyword>
<evidence type="ECO:0000313" key="3">
    <source>
        <dbReference type="EMBL" id="KIE12401.1"/>
    </source>
</evidence>
<proteinExistence type="predicted"/>
<feature type="region of interest" description="Disordered" evidence="1">
    <location>
        <begin position="84"/>
        <end position="103"/>
    </location>
</feature>
<comment type="caution">
    <text evidence="3">The sequence shown here is derived from an EMBL/GenBank/DDBJ whole genome shotgun (WGS) entry which is preliminary data.</text>
</comment>
<name>A0A0C1NHQ7_9CYAN</name>
<evidence type="ECO:0000313" key="2">
    <source>
        <dbReference type="EMBL" id="KAF3890267.1"/>
    </source>
</evidence>
<dbReference type="RefSeq" id="WP_038082651.1">
    <property type="nucleotide sequence ID" value="NZ_JHEG04000001.1"/>
</dbReference>
<accession>A0A0C1NHQ7</accession>
<reference evidence="3" key="1">
    <citation type="journal article" date="2015" name="Genome Announc.">
        <title>Draft Genome Sequence of Tolypothrix boutellei Strain VB521301.</title>
        <authorList>
            <person name="Chandrababunaidu M.M."/>
            <person name="Singh D."/>
            <person name="Sen D."/>
            <person name="Bhan S."/>
            <person name="Das S."/>
            <person name="Gupta A."/>
            <person name="Adhikary S.P."/>
            <person name="Tripathy S."/>
        </authorList>
    </citation>
    <scope>NUCLEOTIDE SEQUENCE</scope>
    <source>
        <strain evidence="3">VB521301</strain>
    </source>
</reference>
<dbReference type="OrthoDB" id="574294at2"/>
<reference evidence="2" key="2">
    <citation type="submission" date="2019-11" db="EMBL/GenBank/DDBJ databases">
        <title>Improved Assembly of Tolypothrix boutellei genome.</title>
        <authorList>
            <person name="Sarangi A.N."/>
            <person name="Mukherjee M."/>
            <person name="Ghosh S."/>
            <person name="Singh D."/>
            <person name="Das A."/>
            <person name="Kant S."/>
            <person name="Prusty A."/>
            <person name="Tripathy S."/>
        </authorList>
    </citation>
    <scope>NUCLEOTIDE SEQUENCE</scope>
    <source>
        <strain evidence="2">VB521301</strain>
    </source>
</reference>
<sequence>MKFNYLMKRISSVGHFLATALLCVSAFGFLWQGAFFSNTTAMAAPYANLIAEADLGSKVQGKVSEDTGRTKNFIRDTKESLKETAQKNADRVEQATDNDGNFIQRKANKDAARIAKRAEEDADRTEKVLETEKNVVERAVDSVKDVFSK</sequence>